<sequence length="528" mass="58681">MENGKLKVPKKIDTRLIDKGFFQEAREEGVVCYEPWAGLCAGLERLLRCGVKVKKYLCQDISTASQAVARTRCLARSRRHPDLFSAAAIHLEQLPSNLEDIRLKDLVHAGALSGDRPADRYVSDILQQGWKPREVVSGDRKPHHIANVVGEPMRVLPTILATQNSRAFRAPRAGTVVRIDDITEEGESREVNLDEKAIVMGYSASELRMTGGMSDEELAGIFGLAMDRRAMELLFAVAEASTTRLPRSEESQEEKQGVLAAIPIAGLSETPGAPEATPEPAQAQLAEWVTRSSDYTRQWKLAPMEVENYKTRHRKTFSKAGDKPVEANSAPEWTPVEREKEMRLPRLADTVRLTAMMANVTQQEAFREKHPDIHEDALCLEWLKTGGSASIPEEDYHIPEGETPLRTRGGHAYATGDQIFYVSLVSGLGLAYEARDEGWRIQRILIMTEHYTRFIVCVPIPNKEASTIASAFCNHVLSVFGAPAECLVGGEAQSLRETLPLYEGRQCRIDRRVTSPDSPEGNGLTERV</sequence>
<proteinExistence type="predicted"/>
<dbReference type="SUPFAM" id="SSF53098">
    <property type="entry name" value="Ribonuclease H-like"/>
    <property type="match status" value="1"/>
</dbReference>
<name>A0AAE0C4P3_9CHLO</name>
<protein>
    <recommendedName>
        <fullName evidence="3">Integrase catalytic domain-containing protein</fullName>
    </recommendedName>
</protein>
<keyword evidence="2" id="KW-1185">Reference proteome</keyword>
<accession>A0AAE0C4P3</accession>
<feature type="non-terminal residue" evidence="1">
    <location>
        <position position="528"/>
    </location>
</feature>
<evidence type="ECO:0008006" key="3">
    <source>
        <dbReference type="Google" id="ProtNLM"/>
    </source>
</evidence>
<comment type="caution">
    <text evidence="1">The sequence shown here is derived from an EMBL/GenBank/DDBJ whole genome shotgun (WGS) entry which is preliminary data.</text>
</comment>
<evidence type="ECO:0000313" key="1">
    <source>
        <dbReference type="EMBL" id="KAK3248366.1"/>
    </source>
</evidence>
<reference evidence="1 2" key="1">
    <citation type="journal article" date="2015" name="Genome Biol. Evol.">
        <title>Comparative Genomics of a Bacterivorous Green Alga Reveals Evolutionary Causalities and Consequences of Phago-Mixotrophic Mode of Nutrition.</title>
        <authorList>
            <person name="Burns J.A."/>
            <person name="Paasch A."/>
            <person name="Narechania A."/>
            <person name="Kim E."/>
        </authorList>
    </citation>
    <scope>NUCLEOTIDE SEQUENCE [LARGE SCALE GENOMIC DNA]</scope>
    <source>
        <strain evidence="1 2">PLY_AMNH</strain>
    </source>
</reference>
<dbReference type="InterPro" id="IPR036397">
    <property type="entry name" value="RNaseH_sf"/>
</dbReference>
<gene>
    <name evidence="1" type="ORF">CYMTET_42165</name>
</gene>
<dbReference type="AlphaFoldDB" id="A0AAE0C4P3"/>
<dbReference type="Proteomes" id="UP001190700">
    <property type="component" value="Unassembled WGS sequence"/>
</dbReference>
<evidence type="ECO:0000313" key="2">
    <source>
        <dbReference type="Proteomes" id="UP001190700"/>
    </source>
</evidence>
<dbReference type="InterPro" id="IPR012337">
    <property type="entry name" value="RNaseH-like_sf"/>
</dbReference>
<dbReference type="GO" id="GO:0003676">
    <property type="term" value="F:nucleic acid binding"/>
    <property type="evidence" value="ECO:0007669"/>
    <property type="project" value="InterPro"/>
</dbReference>
<dbReference type="EMBL" id="LGRX02028163">
    <property type="protein sequence ID" value="KAK3248366.1"/>
    <property type="molecule type" value="Genomic_DNA"/>
</dbReference>
<dbReference type="Gene3D" id="3.30.420.10">
    <property type="entry name" value="Ribonuclease H-like superfamily/Ribonuclease H"/>
    <property type="match status" value="1"/>
</dbReference>
<organism evidence="1 2">
    <name type="scientific">Cymbomonas tetramitiformis</name>
    <dbReference type="NCBI Taxonomy" id="36881"/>
    <lineage>
        <taxon>Eukaryota</taxon>
        <taxon>Viridiplantae</taxon>
        <taxon>Chlorophyta</taxon>
        <taxon>Pyramimonadophyceae</taxon>
        <taxon>Pyramimonadales</taxon>
        <taxon>Pyramimonadaceae</taxon>
        <taxon>Cymbomonas</taxon>
    </lineage>
</organism>